<keyword evidence="3" id="KW-0808">Transferase</keyword>
<keyword evidence="6 10" id="KW-1133">Transmembrane helix</keyword>
<dbReference type="RefSeq" id="XP_026736942.1">
    <property type="nucleotide sequence ID" value="XM_026881141.1"/>
</dbReference>
<evidence type="ECO:0000256" key="2">
    <source>
        <dbReference type="ARBA" id="ARBA00022676"/>
    </source>
</evidence>
<evidence type="ECO:0000256" key="1">
    <source>
        <dbReference type="ARBA" id="ARBA00004323"/>
    </source>
</evidence>
<dbReference type="Pfam" id="PF01501">
    <property type="entry name" value="Glyco_transf_8"/>
    <property type="match status" value="1"/>
</dbReference>
<evidence type="ECO:0000256" key="6">
    <source>
        <dbReference type="ARBA" id="ARBA00022989"/>
    </source>
</evidence>
<dbReference type="SUPFAM" id="SSF53448">
    <property type="entry name" value="Nucleotide-diphospho-sugar transferases"/>
    <property type="match status" value="2"/>
</dbReference>
<dbReference type="Proteomes" id="UP000322000">
    <property type="component" value="Chromosome 13"/>
</dbReference>
<keyword evidence="7" id="KW-0333">Golgi apparatus</keyword>
<dbReference type="RefSeq" id="XP_026736939.1">
    <property type="nucleotide sequence ID" value="XM_026881138.1"/>
</dbReference>
<dbReference type="AlphaFoldDB" id="A0A7E5W9R6"/>
<organism evidence="11 14">
    <name type="scientific">Trichoplusia ni</name>
    <name type="common">Cabbage looper</name>
    <dbReference type="NCBI Taxonomy" id="7111"/>
    <lineage>
        <taxon>Eukaryota</taxon>
        <taxon>Metazoa</taxon>
        <taxon>Ecdysozoa</taxon>
        <taxon>Arthropoda</taxon>
        <taxon>Hexapoda</taxon>
        <taxon>Insecta</taxon>
        <taxon>Pterygota</taxon>
        <taxon>Neoptera</taxon>
        <taxon>Endopterygota</taxon>
        <taxon>Lepidoptera</taxon>
        <taxon>Glossata</taxon>
        <taxon>Ditrysia</taxon>
        <taxon>Noctuoidea</taxon>
        <taxon>Noctuidae</taxon>
        <taxon>Plusiinae</taxon>
        <taxon>Trichoplusia</taxon>
    </lineage>
</organism>
<dbReference type="OrthoDB" id="411524at2759"/>
<evidence type="ECO:0000256" key="7">
    <source>
        <dbReference type="ARBA" id="ARBA00023034"/>
    </source>
</evidence>
<sequence length="717" mass="83373">MSIKTKNLLSCLFFRPWLMVPFGMWIAVSVIYYWWLISRISLLETQNNVFKTQLRLSQTVMKQLSVESGSNYEVPVIPDAIGTLCETVHIALVCMAKCTRLITPMLKSILYHRQNPIHFHLVVDTSAQNTFTKLFDSWDLPDVKYSCYNAEERLVQVEWIPNSHYSGAYSLLKLLFPDILPDTLSQAIVLDSDLTFMCDVAELWSMFRNMTDDQFIGLVENESDWYLDTAKHWPAIGRGYNTGVMLLDLKKIRTNTDWTRLWQDAVNDNIDRLKKTTLADQDVINGVIKKEPRFLYNISCQYNVQMSTHTLAKNCYGENMNNVKIIHWNSPLKYKVRVRDVDFFREIHQAYANFDGNLLRQKLHRCSLIEPSTYKMNHSDLCLSFRAAQRVKLRTHLYYMDYSYVAVDSFDVTLVLQLSMDRLQFLERLVKYWEGPLSVAIYLSDCELTKLESFIRDWSDTLSSRKNIGYHLVFKHDDVHYPVNYLRNVALENVNTPYVFLMDVDFVPMVGLYEHLRKAIQLISPYPQKKALVVAAFETQRYRAVPPRSKAALLARLGARGPPDLAPFRAREWPRGHRATNYTRWATATAPYEVEWQTDYEPYLVVHRSVPKYDTRFSGFGWNKVSHSVELRAQGYRAVVLPGAFVLHTPHAPSHDITAFRADPHYRICLALLKQEFMDDLKRKYNVTFDDSSKTDPLYLGQAKSLILNQAKDNDVN</sequence>
<evidence type="ECO:0000256" key="4">
    <source>
        <dbReference type="ARBA" id="ARBA00022692"/>
    </source>
</evidence>
<evidence type="ECO:0000313" key="14">
    <source>
        <dbReference type="RefSeq" id="XP_026736941.1"/>
    </source>
</evidence>
<keyword evidence="9" id="KW-0325">Glycoprotein</keyword>
<evidence type="ECO:0000256" key="3">
    <source>
        <dbReference type="ARBA" id="ARBA00022679"/>
    </source>
</evidence>
<keyword evidence="4 10" id="KW-0812">Transmembrane</keyword>
<gene>
    <name evidence="12 13 14 15" type="primary">LOC113500366</name>
</gene>
<dbReference type="RefSeq" id="XP_026736940.1">
    <property type="nucleotide sequence ID" value="XM_026881139.1"/>
</dbReference>
<dbReference type="InterPro" id="IPR029044">
    <property type="entry name" value="Nucleotide-diphossugar_trans"/>
</dbReference>
<feature type="transmembrane region" description="Helical" evidence="10">
    <location>
        <begin position="12"/>
        <end position="35"/>
    </location>
</feature>
<accession>A0A7E5W9R6</accession>
<dbReference type="Gene3D" id="3.90.550.10">
    <property type="entry name" value="Spore Coat Polysaccharide Biosynthesis Protein SpsA, Chain A"/>
    <property type="match status" value="2"/>
</dbReference>
<keyword evidence="2" id="KW-0328">Glycosyltransferase</keyword>
<evidence type="ECO:0000256" key="9">
    <source>
        <dbReference type="ARBA" id="ARBA00023180"/>
    </source>
</evidence>
<name>A0A7E5W9R6_TRINI</name>
<evidence type="ECO:0000256" key="8">
    <source>
        <dbReference type="ARBA" id="ARBA00023136"/>
    </source>
</evidence>
<dbReference type="GO" id="GO:0035269">
    <property type="term" value="P:protein O-linked glycosylation via mannose"/>
    <property type="evidence" value="ECO:0007669"/>
    <property type="project" value="TreeGrafter"/>
</dbReference>
<evidence type="ECO:0000313" key="15">
    <source>
        <dbReference type="RefSeq" id="XP_026736942.1"/>
    </source>
</evidence>
<keyword evidence="11" id="KW-1185">Reference proteome</keyword>
<dbReference type="PANTHER" id="PTHR12270">
    <property type="entry name" value="GLYCOSYLTRANSFERASE-RELATED"/>
    <property type="match status" value="1"/>
</dbReference>
<dbReference type="GO" id="GO:0000139">
    <property type="term" value="C:Golgi membrane"/>
    <property type="evidence" value="ECO:0007669"/>
    <property type="project" value="UniProtKB-SubCell"/>
</dbReference>
<reference evidence="12 13" key="1">
    <citation type="submission" date="2025-04" db="UniProtKB">
        <authorList>
            <consortium name="RefSeq"/>
        </authorList>
    </citation>
    <scope>IDENTIFICATION</scope>
</reference>
<evidence type="ECO:0000256" key="5">
    <source>
        <dbReference type="ARBA" id="ARBA00022968"/>
    </source>
</evidence>
<dbReference type="GO" id="GO:0042285">
    <property type="term" value="F:xylosyltransferase activity"/>
    <property type="evidence" value="ECO:0007669"/>
    <property type="project" value="UniProtKB-ARBA"/>
</dbReference>
<dbReference type="GeneID" id="113500366"/>
<dbReference type="InterPro" id="IPR002495">
    <property type="entry name" value="Glyco_trans_8"/>
</dbReference>
<evidence type="ECO:0000313" key="11">
    <source>
        <dbReference type="Proteomes" id="UP000322000"/>
    </source>
</evidence>
<comment type="subcellular location">
    <subcellularLocation>
        <location evidence="1">Golgi apparatus membrane</location>
        <topology evidence="1">Single-pass type II membrane protein</topology>
    </subcellularLocation>
</comment>
<dbReference type="Pfam" id="PF13896">
    <property type="entry name" value="Glyco_transf_49"/>
    <property type="match status" value="2"/>
</dbReference>
<evidence type="ECO:0000256" key="10">
    <source>
        <dbReference type="SAM" id="Phobius"/>
    </source>
</evidence>
<dbReference type="RefSeq" id="XP_026736941.1">
    <property type="nucleotide sequence ID" value="XM_026881140.1"/>
</dbReference>
<protein>
    <submittedName>
        <fullName evidence="12 13">LARGE xylosyl- and glucuronyltransferase 2-like</fullName>
    </submittedName>
</protein>
<dbReference type="FunFam" id="3.90.550.10:FF:000229">
    <property type="entry name" value="Glycosyltransferase-like protein LARGE"/>
    <property type="match status" value="1"/>
</dbReference>
<dbReference type="PANTHER" id="PTHR12270:SF25">
    <property type="entry name" value="GLYCOSYLTRANSFERASE-LIKE PROTEIN LARGE"/>
    <property type="match status" value="1"/>
</dbReference>
<dbReference type="KEGG" id="tnl:113500366"/>
<keyword evidence="8 10" id="KW-0472">Membrane</keyword>
<keyword evidence="5" id="KW-0735">Signal-anchor</keyword>
<dbReference type="FunFam" id="3.90.550.10:FF:000016">
    <property type="entry name" value="LARGE xylosyl- and glucuronyltransferase 2"/>
    <property type="match status" value="1"/>
</dbReference>
<evidence type="ECO:0000313" key="12">
    <source>
        <dbReference type="RefSeq" id="XP_026736939.1"/>
    </source>
</evidence>
<proteinExistence type="predicted"/>
<dbReference type="GO" id="GO:0015020">
    <property type="term" value="F:glucuronosyltransferase activity"/>
    <property type="evidence" value="ECO:0007669"/>
    <property type="project" value="TreeGrafter"/>
</dbReference>
<evidence type="ECO:0000313" key="13">
    <source>
        <dbReference type="RefSeq" id="XP_026736940.1"/>
    </source>
</evidence>
<dbReference type="InterPro" id="IPR051292">
    <property type="entry name" value="Xyl/GlcA_transferase"/>
</dbReference>